<dbReference type="InterPro" id="IPR015068">
    <property type="entry name" value="DUF1877"/>
</dbReference>
<evidence type="ECO:0000313" key="2">
    <source>
        <dbReference type="Proteomes" id="UP001597297"/>
    </source>
</evidence>
<dbReference type="EMBL" id="JBHUJC010000011">
    <property type="protein sequence ID" value="MFD2275627.1"/>
    <property type="molecule type" value="Genomic_DNA"/>
</dbReference>
<name>A0ABW5DZ68_9BACT</name>
<protein>
    <submittedName>
        <fullName evidence="1">DUF1877 family protein</fullName>
    </submittedName>
</protein>
<evidence type="ECO:0000313" key="1">
    <source>
        <dbReference type="EMBL" id="MFD2275627.1"/>
    </source>
</evidence>
<sequence length="186" mass="20683">MITTFTRVQTDDLDDLIQDEELVISLVTELGFDANILKQLAGNAEATDPETLFHTLENRWNGHGQVFSLEDQAELLSHIVQHTESLKDSPLATLPSAGRATPINIDNENVRVLFPSQIDEINDALIALPVETLQAHAQQLTENSILKIEQAELISAPLWQLYDGLCTFFQNATDADEYILLAKQTS</sequence>
<reference evidence="2" key="1">
    <citation type="journal article" date="2019" name="Int. J. Syst. Evol. Microbiol.">
        <title>The Global Catalogue of Microorganisms (GCM) 10K type strain sequencing project: providing services to taxonomists for standard genome sequencing and annotation.</title>
        <authorList>
            <consortium name="The Broad Institute Genomics Platform"/>
            <consortium name="The Broad Institute Genome Sequencing Center for Infectious Disease"/>
            <person name="Wu L."/>
            <person name="Ma J."/>
        </authorList>
    </citation>
    <scope>NUCLEOTIDE SEQUENCE [LARGE SCALE GENOMIC DNA]</scope>
    <source>
        <strain evidence="2">JCM 16545</strain>
    </source>
</reference>
<proteinExistence type="predicted"/>
<keyword evidence="2" id="KW-1185">Reference proteome</keyword>
<dbReference type="Gene3D" id="3.40.1760.10">
    <property type="entry name" value="YfbM-like super family"/>
    <property type="match status" value="1"/>
</dbReference>
<organism evidence="1 2">
    <name type="scientific">Rubritalea spongiae</name>
    <dbReference type="NCBI Taxonomy" id="430797"/>
    <lineage>
        <taxon>Bacteria</taxon>
        <taxon>Pseudomonadati</taxon>
        <taxon>Verrucomicrobiota</taxon>
        <taxon>Verrucomicrobiia</taxon>
        <taxon>Verrucomicrobiales</taxon>
        <taxon>Rubritaleaceae</taxon>
        <taxon>Rubritalea</taxon>
    </lineage>
</organism>
<comment type="caution">
    <text evidence="1">The sequence shown here is derived from an EMBL/GenBank/DDBJ whole genome shotgun (WGS) entry which is preliminary data.</text>
</comment>
<dbReference type="RefSeq" id="WP_377094768.1">
    <property type="nucleotide sequence ID" value="NZ_JBHSJM010000001.1"/>
</dbReference>
<accession>A0ABW5DZ68</accession>
<gene>
    <name evidence="1" type="ORF">ACFSQZ_04020</name>
</gene>
<dbReference type="Proteomes" id="UP001597297">
    <property type="component" value="Unassembled WGS sequence"/>
</dbReference>
<dbReference type="Pfam" id="PF08974">
    <property type="entry name" value="DUF1877"/>
    <property type="match status" value="1"/>
</dbReference>
<dbReference type="InterPro" id="IPR035944">
    <property type="entry name" value="YfbM-like_sf"/>
</dbReference>